<feature type="domain" description="RanBP2-type" evidence="13">
    <location>
        <begin position="421"/>
        <end position="450"/>
    </location>
</feature>
<dbReference type="InterPro" id="IPR002867">
    <property type="entry name" value="IBR_dom"/>
</dbReference>
<feature type="compositionally biased region" description="Low complexity" evidence="12">
    <location>
        <begin position="383"/>
        <end position="401"/>
    </location>
</feature>
<dbReference type="OrthoDB" id="10009520at2759"/>
<evidence type="ECO:0000256" key="2">
    <source>
        <dbReference type="ARBA" id="ARBA00001947"/>
    </source>
</evidence>
<dbReference type="Gene3D" id="1.20.120.1750">
    <property type="match status" value="1"/>
</dbReference>
<evidence type="ECO:0000259" key="13">
    <source>
        <dbReference type="PROSITE" id="PS50199"/>
    </source>
</evidence>
<organism evidence="15 16">
    <name type="scientific">Rhododendron williamsianum</name>
    <dbReference type="NCBI Taxonomy" id="262921"/>
    <lineage>
        <taxon>Eukaryota</taxon>
        <taxon>Viridiplantae</taxon>
        <taxon>Streptophyta</taxon>
        <taxon>Embryophyta</taxon>
        <taxon>Tracheophyta</taxon>
        <taxon>Spermatophyta</taxon>
        <taxon>Magnoliopsida</taxon>
        <taxon>eudicotyledons</taxon>
        <taxon>Gunneridae</taxon>
        <taxon>Pentapetalae</taxon>
        <taxon>asterids</taxon>
        <taxon>Ericales</taxon>
        <taxon>Ericaceae</taxon>
        <taxon>Ericoideae</taxon>
        <taxon>Rhodoreae</taxon>
        <taxon>Rhododendron</taxon>
    </lineage>
</organism>
<keyword evidence="9" id="KW-0833">Ubl conjugation pathway</keyword>
<evidence type="ECO:0000256" key="4">
    <source>
        <dbReference type="ARBA" id="ARBA00012251"/>
    </source>
</evidence>
<dbReference type="AlphaFoldDB" id="A0A6A4L480"/>
<comment type="catalytic activity">
    <reaction evidence="1">
        <text>[E2 ubiquitin-conjugating enzyme]-S-ubiquitinyl-L-cysteine + [acceptor protein]-L-lysine = [E2 ubiquitin-conjugating enzyme]-L-cysteine + [acceptor protein]-N(6)-ubiquitinyl-L-lysine.</text>
        <dbReference type="EC" id="2.3.2.31"/>
    </reaction>
</comment>
<evidence type="ECO:0000256" key="1">
    <source>
        <dbReference type="ARBA" id="ARBA00001798"/>
    </source>
</evidence>
<dbReference type="CDD" id="cd20346">
    <property type="entry name" value="BRcat_RBR_ANKIB1"/>
    <property type="match status" value="1"/>
</dbReference>
<reference evidence="15 16" key="1">
    <citation type="journal article" date="2019" name="Genome Biol. Evol.">
        <title>The Rhododendron genome and chromosomal organization provide insight into shared whole-genome duplications across the heath family (Ericaceae).</title>
        <authorList>
            <person name="Soza V.L."/>
            <person name="Lindsley D."/>
            <person name="Waalkes A."/>
            <person name="Ramage E."/>
            <person name="Patwardhan R.P."/>
            <person name="Burton J.N."/>
            <person name="Adey A."/>
            <person name="Kumar A."/>
            <person name="Qiu R."/>
            <person name="Shendure J."/>
            <person name="Hall B."/>
        </authorList>
    </citation>
    <scope>NUCLEOTIDE SEQUENCE [LARGE SCALE GENOMIC DNA]</scope>
    <source>
        <strain evidence="15">RSF 1966-606</strain>
    </source>
</reference>
<dbReference type="PANTHER" id="PTHR11685">
    <property type="entry name" value="RBR FAMILY RING FINGER AND IBR DOMAIN-CONTAINING"/>
    <property type="match status" value="1"/>
</dbReference>
<dbReference type="Pfam" id="PF19422">
    <property type="entry name" value="Ariadne"/>
    <property type="match status" value="1"/>
</dbReference>
<dbReference type="SMART" id="SM00647">
    <property type="entry name" value="IBR"/>
    <property type="match status" value="1"/>
</dbReference>
<evidence type="ECO:0000256" key="9">
    <source>
        <dbReference type="ARBA" id="ARBA00022786"/>
    </source>
</evidence>
<evidence type="ECO:0000256" key="5">
    <source>
        <dbReference type="ARBA" id="ARBA00022679"/>
    </source>
</evidence>
<evidence type="ECO:0000256" key="11">
    <source>
        <dbReference type="PROSITE-ProRule" id="PRU00322"/>
    </source>
</evidence>
<comment type="similarity">
    <text evidence="3">Belongs to the RBR family. Ariadne subfamily.</text>
</comment>
<dbReference type="PROSITE" id="PS01358">
    <property type="entry name" value="ZF_RANBP2_1"/>
    <property type="match status" value="1"/>
</dbReference>
<name>A0A6A4L480_9ERIC</name>
<sequence length="451" mass="51246">MLIPHAIYKEYHIFTQLPYCCESTCYLLDFYIDLFLSILVAYMSTSINGGPGCLMLRCPDPSCGAAIGQDMLNLLVSEEDKEKYARYLLRSYIEDNRKTKWCPAPGCEYAVEFVVGSENYDVSCLCSYGFCWNCTEEAHRPVDCGTVAKWIMKNSAESENMNWYSLFACVFYYVTCRLCLGAWSDHGERTGGFYACNRYEAAKQEGAVGLALLLTYDETERRREMAKNSLERYTHYYERWATNQSSRQKALADLHQMQTVNLEKLSDKQSQPESQLKFITEAWLQIVECRRVLKWTYAYGYYLPEPEHAKRQFFEYLQGEAEAGLERLHQCAEKDVQAYLGPEPPPTDFNDFRTKLAGLTSVTRNYFENLVRALENGLSDVDSQGASSKTATTKSGAAVGKGKSGRGKSSRAGGPSKNSDDHGSWTCDQCTYFNPRSLPACEMCHQPRRNA</sequence>
<dbReference type="GO" id="GO:0016567">
    <property type="term" value="P:protein ubiquitination"/>
    <property type="evidence" value="ECO:0007669"/>
    <property type="project" value="UniProtKB-UniPathway"/>
</dbReference>
<dbReference type="InterPro" id="IPR031127">
    <property type="entry name" value="E3_UB_ligase_RBR"/>
</dbReference>
<dbReference type="Proteomes" id="UP000428333">
    <property type="component" value="Linkage Group LG10"/>
</dbReference>
<feature type="non-terminal residue" evidence="15">
    <location>
        <position position="1"/>
    </location>
</feature>
<dbReference type="InterPro" id="IPR036443">
    <property type="entry name" value="Znf_RanBP2_sf"/>
</dbReference>
<dbReference type="PROSITE" id="PS50199">
    <property type="entry name" value="ZF_RANBP2_2"/>
    <property type="match status" value="1"/>
</dbReference>
<dbReference type="Pfam" id="PF01485">
    <property type="entry name" value="IBR"/>
    <property type="match status" value="1"/>
</dbReference>
<comment type="cofactor">
    <cofactor evidence="2">
        <name>Zn(2+)</name>
        <dbReference type="ChEBI" id="CHEBI:29105"/>
    </cofactor>
</comment>
<dbReference type="EC" id="2.3.2.31" evidence="4"/>
<keyword evidence="10" id="KW-0862">Zinc</keyword>
<evidence type="ECO:0000256" key="3">
    <source>
        <dbReference type="ARBA" id="ARBA00005884"/>
    </source>
</evidence>
<dbReference type="GO" id="GO:0061630">
    <property type="term" value="F:ubiquitin protein ligase activity"/>
    <property type="evidence" value="ECO:0007669"/>
    <property type="project" value="UniProtKB-EC"/>
</dbReference>
<dbReference type="PROSITE" id="PS51873">
    <property type="entry name" value="TRIAD"/>
    <property type="match status" value="1"/>
</dbReference>
<dbReference type="SUPFAM" id="SSF57850">
    <property type="entry name" value="RING/U-box"/>
    <property type="match status" value="2"/>
</dbReference>
<dbReference type="SMART" id="SM00547">
    <property type="entry name" value="ZnF_RBZ"/>
    <property type="match status" value="1"/>
</dbReference>
<dbReference type="Gene3D" id="2.30.30.380">
    <property type="entry name" value="Zn-finger domain of Sec23/24"/>
    <property type="match status" value="1"/>
</dbReference>
<evidence type="ECO:0000256" key="12">
    <source>
        <dbReference type="SAM" id="MobiDB-lite"/>
    </source>
</evidence>
<dbReference type="GO" id="GO:0008270">
    <property type="term" value="F:zinc ion binding"/>
    <property type="evidence" value="ECO:0007669"/>
    <property type="project" value="UniProtKB-KW"/>
</dbReference>
<feature type="region of interest" description="Disordered" evidence="12">
    <location>
        <begin position="379"/>
        <end position="424"/>
    </location>
</feature>
<comment type="caution">
    <text evidence="15">The sequence shown here is derived from an EMBL/GenBank/DDBJ whole genome shotgun (WGS) entry which is preliminary data.</text>
</comment>
<dbReference type="InterPro" id="IPR045840">
    <property type="entry name" value="Ariadne"/>
</dbReference>
<evidence type="ECO:0000256" key="8">
    <source>
        <dbReference type="ARBA" id="ARBA00022771"/>
    </source>
</evidence>
<evidence type="ECO:0000256" key="6">
    <source>
        <dbReference type="ARBA" id="ARBA00022723"/>
    </source>
</evidence>
<evidence type="ECO:0000256" key="7">
    <source>
        <dbReference type="ARBA" id="ARBA00022737"/>
    </source>
</evidence>
<evidence type="ECO:0000313" key="16">
    <source>
        <dbReference type="Proteomes" id="UP000428333"/>
    </source>
</evidence>
<gene>
    <name evidence="15" type="ORF">C3L33_17559</name>
</gene>
<dbReference type="SUPFAM" id="SSF90209">
    <property type="entry name" value="Ran binding protein zinc finger-like"/>
    <property type="match status" value="1"/>
</dbReference>
<keyword evidence="5" id="KW-0808">Transferase</keyword>
<dbReference type="InterPro" id="IPR001876">
    <property type="entry name" value="Znf_RanBP2"/>
</dbReference>
<feature type="domain" description="RING-type" evidence="14">
    <location>
        <begin position="1"/>
        <end position="246"/>
    </location>
</feature>
<dbReference type="UniPathway" id="UPA00143"/>
<evidence type="ECO:0000313" key="15">
    <source>
        <dbReference type="EMBL" id="KAE9450541.1"/>
    </source>
</evidence>
<keyword evidence="16" id="KW-1185">Reference proteome</keyword>
<keyword evidence="7" id="KW-0677">Repeat</keyword>
<evidence type="ECO:0000256" key="10">
    <source>
        <dbReference type="ARBA" id="ARBA00022833"/>
    </source>
</evidence>
<accession>A0A6A4L480</accession>
<keyword evidence="6" id="KW-0479">Metal-binding</keyword>
<proteinExistence type="inferred from homology"/>
<protein>
    <recommendedName>
        <fullName evidence="4">RBR-type E3 ubiquitin transferase</fullName>
        <ecNumber evidence="4">2.3.2.31</ecNumber>
    </recommendedName>
</protein>
<dbReference type="InterPro" id="IPR044066">
    <property type="entry name" value="TRIAD_supradom"/>
</dbReference>
<keyword evidence="8 11" id="KW-0863">Zinc-finger</keyword>
<evidence type="ECO:0000259" key="14">
    <source>
        <dbReference type="PROSITE" id="PS51873"/>
    </source>
</evidence>
<dbReference type="EMBL" id="QEFC01002798">
    <property type="protein sequence ID" value="KAE9450541.1"/>
    <property type="molecule type" value="Genomic_DNA"/>
</dbReference>